<feature type="transmembrane region" description="Helical" evidence="8">
    <location>
        <begin position="438"/>
        <end position="461"/>
    </location>
</feature>
<feature type="transmembrane region" description="Helical" evidence="8">
    <location>
        <begin position="467"/>
        <end position="486"/>
    </location>
</feature>
<dbReference type="Gene3D" id="1.10.3720.10">
    <property type="entry name" value="MetI-like"/>
    <property type="match status" value="2"/>
</dbReference>
<keyword evidence="3" id="KW-1003">Cell membrane</keyword>
<dbReference type="GO" id="GO:0005886">
    <property type="term" value="C:plasma membrane"/>
    <property type="evidence" value="ECO:0007669"/>
    <property type="project" value="UniProtKB-SubCell"/>
</dbReference>
<dbReference type="PROSITE" id="PS50928">
    <property type="entry name" value="ABC_TM1"/>
    <property type="match status" value="2"/>
</dbReference>
<feature type="transmembrane region" description="Helical" evidence="8">
    <location>
        <begin position="181"/>
        <end position="203"/>
    </location>
</feature>
<feature type="transmembrane region" description="Helical" evidence="8">
    <location>
        <begin position="404"/>
        <end position="426"/>
    </location>
</feature>
<feature type="transmembrane region" description="Helical" evidence="8">
    <location>
        <begin position="572"/>
        <end position="591"/>
    </location>
</feature>
<feature type="domain" description="ABC transmembrane type-1" evidence="9">
    <location>
        <begin position="94"/>
        <end position="301"/>
    </location>
</feature>
<evidence type="ECO:0000256" key="7">
    <source>
        <dbReference type="ARBA" id="ARBA00023136"/>
    </source>
</evidence>
<dbReference type="OrthoDB" id="57323at2"/>
<dbReference type="AlphaFoldDB" id="F0RU71"/>
<gene>
    <name evidence="10" type="ordered locus">SpiBuddy_0321</name>
</gene>
<dbReference type="PANTHER" id="PTHR43357:SF4">
    <property type="entry name" value="INNER MEMBRANE ABC TRANSPORTER PERMEASE PROTEIN YDCV"/>
    <property type="match status" value="1"/>
</dbReference>
<feature type="transmembrane region" description="Helical" evidence="8">
    <location>
        <begin position="130"/>
        <end position="152"/>
    </location>
</feature>
<evidence type="ECO:0000256" key="5">
    <source>
        <dbReference type="ARBA" id="ARBA00022692"/>
    </source>
</evidence>
<name>F0RU71_SPHGB</name>
<dbReference type="SUPFAM" id="SSF161098">
    <property type="entry name" value="MetI-like"/>
    <property type="match status" value="2"/>
</dbReference>
<feature type="transmembrane region" description="Helical" evidence="8">
    <location>
        <begin position="224"/>
        <end position="246"/>
    </location>
</feature>
<reference evidence="11" key="1">
    <citation type="submission" date="2011-02" db="EMBL/GenBank/DDBJ databases">
        <title>Complete sequence of Spirochaeta sp. Buddy.</title>
        <authorList>
            <person name="Lucas S."/>
            <person name="Copeland A."/>
            <person name="Lapidus A."/>
            <person name="Cheng J.-F."/>
            <person name="Goodwin L."/>
            <person name="Pitluck S."/>
            <person name="Zeytun A."/>
            <person name="Detter J.C."/>
            <person name="Han C."/>
            <person name="Tapia R."/>
            <person name="Land M."/>
            <person name="Hauser L."/>
            <person name="Kyrpides N."/>
            <person name="Ivanova N."/>
            <person name="Mikhailova N."/>
            <person name="Pagani I."/>
            <person name="Ritalahti K.M."/>
            <person name="Loeffler F.E."/>
            <person name="Woyke T."/>
        </authorList>
    </citation>
    <scope>NUCLEOTIDE SEQUENCE [LARGE SCALE GENOMIC DNA]</scope>
    <source>
        <strain evidence="11">ATCC BAA-1886 / DSM 22777 / Buddy</strain>
    </source>
</reference>
<keyword evidence="11" id="KW-1185">Reference proteome</keyword>
<dbReference type="HOGENOM" id="CLU_021838_2_2_12"/>
<dbReference type="eggNOG" id="COG1178">
    <property type="taxonomic scope" value="Bacteria"/>
</dbReference>
<dbReference type="PANTHER" id="PTHR43357">
    <property type="entry name" value="INNER MEMBRANE ABC TRANSPORTER PERMEASE PROTEIN YDCV"/>
    <property type="match status" value="1"/>
</dbReference>
<dbReference type="InterPro" id="IPR035906">
    <property type="entry name" value="MetI-like_sf"/>
</dbReference>
<feature type="transmembrane region" description="Helical" evidence="8">
    <location>
        <begin position="529"/>
        <end position="552"/>
    </location>
</feature>
<proteinExistence type="inferred from homology"/>
<feature type="transmembrane region" description="Helical" evidence="8">
    <location>
        <begin position="335"/>
        <end position="359"/>
    </location>
</feature>
<dbReference type="Proteomes" id="UP000008466">
    <property type="component" value="Chromosome"/>
</dbReference>
<evidence type="ECO:0000313" key="11">
    <source>
        <dbReference type="Proteomes" id="UP000008466"/>
    </source>
</evidence>
<organism evidence="10 11">
    <name type="scientific">Sphaerochaeta globosa (strain ATCC BAA-1886 / DSM 22777 / Buddy)</name>
    <name type="common">Spirochaeta sp. (strain Buddy)</name>
    <dbReference type="NCBI Taxonomy" id="158189"/>
    <lineage>
        <taxon>Bacteria</taxon>
        <taxon>Pseudomonadati</taxon>
        <taxon>Spirochaetota</taxon>
        <taxon>Spirochaetia</taxon>
        <taxon>Spirochaetales</taxon>
        <taxon>Sphaerochaetaceae</taxon>
        <taxon>Sphaerochaeta</taxon>
    </lineage>
</organism>
<dbReference type="KEGG" id="sbu:SpiBuddy_0321"/>
<keyword evidence="2 8" id="KW-0813">Transport</keyword>
<dbReference type="CDD" id="cd06261">
    <property type="entry name" value="TM_PBP2"/>
    <property type="match status" value="2"/>
</dbReference>
<keyword evidence="6 8" id="KW-1133">Transmembrane helix</keyword>
<dbReference type="Pfam" id="PF00528">
    <property type="entry name" value="BPD_transp_1"/>
    <property type="match status" value="2"/>
</dbReference>
<evidence type="ECO:0000256" key="8">
    <source>
        <dbReference type="RuleBase" id="RU363032"/>
    </source>
</evidence>
<dbReference type="STRING" id="158189.SpiBuddy_0321"/>
<keyword evidence="4" id="KW-0997">Cell inner membrane</keyword>
<sequence>MKIHLRERFSSHERIHMLIKKKGSINPTMVLGLILALILTYLIAIPVFMLITESVQVHSIDVSYFQQNEGAFTLRYFQRALASKVSSVLFLSPLVNTLVIATCITLCTTIVGYILAWIITRTDIRFKKLFATLAVVPFMLPSWSYAAAWITLFKNRRQAGAPGILEVMGFTIPDALAYGPIPIIICLTMHYFPLAFLMFGNAFQRIDSQMEESAQILGANKLQTAIHILLPVMKPAIMSTILLTFARTVGTFGTPYTLGRPVRFNTLSTSLYFTYQSGEPGVMAVIALAMLIIGALLVALDVFVLREYKRYVTMGGKGQMSRPFTLGPVQLPMNLLVGLFLFVVIVLPLGVLALSTFMVTPGWFVRDNFTLQFWFAEETKVREAVPGLLRDPTLLSVAWTSIKVAGIGALICGTLGTLVGYAVVRLQQYRLSKYLRHLSFLPYLVPGIGFGAAYLVLFATGRGPIPALYGTLLLMILAMSVMYLPLTTRSAISSMAQMGAEPEEAAMILGAGWFTRMFKIVIPIQKRSLFSGILLAFIQGMKELSLVIMLAVPGLEVLTTLSIRYTDNALMQMSNGVILIIAFVTFLLTAVSQRLTKTSLAQGIGG</sequence>
<comment type="subcellular location">
    <subcellularLocation>
        <location evidence="1">Cell inner membrane</location>
        <topology evidence="1">Multi-pass membrane protein</topology>
    </subcellularLocation>
    <subcellularLocation>
        <location evidence="8">Cell membrane</location>
        <topology evidence="8">Multi-pass membrane protein</topology>
    </subcellularLocation>
</comment>
<keyword evidence="7 8" id="KW-0472">Membrane</keyword>
<dbReference type="EMBL" id="CP002541">
    <property type="protein sequence ID" value="ADY12157.1"/>
    <property type="molecule type" value="Genomic_DNA"/>
</dbReference>
<feature type="transmembrane region" description="Helical" evidence="8">
    <location>
        <begin position="94"/>
        <end position="118"/>
    </location>
</feature>
<evidence type="ECO:0000256" key="1">
    <source>
        <dbReference type="ARBA" id="ARBA00004429"/>
    </source>
</evidence>
<comment type="similarity">
    <text evidence="8">Belongs to the binding-protein-dependent transport system permease family.</text>
</comment>
<feature type="transmembrane region" description="Helical" evidence="8">
    <location>
        <begin position="30"/>
        <end position="51"/>
    </location>
</feature>
<evidence type="ECO:0000256" key="6">
    <source>
        <dbReference type="ARBA" id="ARBA00022989"/>
    </source>
</evidence>
<protein>
    <submittedName>
        <fullName evidence="10">ABC-type transporter, integral membrane subunit</fullName>
    </submittedName>
</protein>
<evidence type="ECO:0000256" key="4">
    <source>
        <dbReference type="ARBA" id="ARBA00022519"/>
    </source>
</evidence>
<dbReference type="InterPro" id="IPR000515">
    <property type="entry name" value="MetI-like"/>
</dbReference>
<dbReference type="GO" id="GO:0055085">
    <property type="term" value="P:transmembrane transport"/>
    <property type="evidence" value="ECO:0007669"/>
    <property type="project" value="InterPro"/>
</dbReference>
<evidence type="ECO:0000313" key="10">
    <source>
        <dbReference type="EMBL" id="ADY12157.1"/>
    </source>
</evidence>
<keyword evidence="5 8" id="KW-0812">Transmembrane</keyword>
<accession>F0RU71</accession>
<evidence type="ECO:0000256" key="3">
    <source>
        <dbReference type="ARBA" id="ARBA00022475"/>
    </source>
</evidence>
<dbReference type="RefSeq" id="WP_013606010.1">
    <property type="nucleotide sequence ID" value="NC_015152.1"/>
</dbReference>
<evidence type="ECO:0000259" key="9">
    <source>
        <dbReference type="PROSITE" id="PS50928"/>
    </source>
</evidence>
<evidence type="ECO:0000256" key="2">
    <source>
        <dbReference type="ARBA" id="ARBA00022448"/>
    </source>
</evidence>
<feature type="domain" description="ABC transmembrane type-1" evidence="9">
    <location>
        <begin position="398"/>
        <end position="592"/>
    </location>
</feature>
<feature type="transmembrane region" description="Helical" evidence="8">
    <location>
        <begin position="281"/>
        <end position="304"/>
    </location>
</feature>